<dbReference type="OMA" id="NWESIEF"/>
<feature type="coiled-coil region" evidence="4">
    <location>
        <begin position="299"/>
        <end position="389"/>
    </location>
</feature>
<keyword evidence="8" id="KW-1185">Reference proteome</keyword>
<dbReference type="InterPro" id="IPR052602">
    <property type="entry name" value="Growth_transcription_reg"/>
</dbReference>
<feature type="compositionally biased region" description="Polar residues" evidence="5">
    <location>
        <begin position="17"/>
        <end position="34"/>
    </location>
</feature>
<feature type="compositionally biased region" description="Low complexity" evidence="5">
    <location>
        <begin position="46"/>
        <end position="55"/>
    </location>
</feature>
<dbReference type="OrthoDB" id="74178at2759"/>
<sequence length="685" mass="75553">MSAEGLPPGSPPPPAADTSQTEVPKTNEGQLNHTTPKDETDQTISTGTAANAATASPEPEIKPRESPEPEAKSEASPEPEAKPKKRLTLQERLALAAKTRAKAKTDGKDSSANKEAKEVRETDASPSPSPSPSPAPTTSVPTLPNSQLMAQLAEAKKRIAELESASQSSKQWEAKLKAKDEQIDALMAEGQALSKKELKLNETIKKLRVEARDHNQIVEDLQAKSDDALTQLAALEDVLKVHKFTSIDDLISAYTQQSVTVAELTATTDNASQWQTKHRELQAVYDEETAAHRQKAAALENARLDADMARQQHQSELKQRDYRIAELQQQVESAKREQQVEISRLESKIEALRSASEQSDPVVAENAKLASLQAQYDAAQENWKLLESRLLAKIDHITQEHDALVKSKAKVVAELKHANVSIAESAERQREAESQVHSLQRQVSQLESKLNDRNEEVAETKRKLERVQQLHAQDRKELASKLEQAEEKTKHAVAAAATATSGAPNAFTHQPSIEDSFAPMPSLDGVDAMPPPESPEIGRSVPITPDDEFDSFSRRSSVPMAEDEHVPRGGHAHIQMINKMASSIRQLEVELATLKDDNARLAQEKDAVSLQLLDSLKQNQSEENPTNRIAALEDEVAKMKSKELTLLEVLGEKTEQVEELRADIVDLKELCKLQVQQMIELQEKK</sequence>
<comment type="caution">
    <text evidence="7">The sequence shown here is derived from an EMBL/GenBank/DDBJ whole genome shotgun (WGS) entry which is preliminary data.</text>
</comment>
<feature type="compositionally biased region" description="Basic and acidic residues" evidence="5">
    <location>
        <begin position="425"/>
        <end position="434"/>
    </location>
</feature>
<evidence type="ECO:0000256" key="3">
    <source>
        <dbReference type="ARBA" id="ARBA00023054"/>
    </source>
</evidence>
<organism evidence="7 8">
    <name type="scientific">Diutina rugosa</name>
    <name type="common">Yeast</name>
    <name type="synonym">Candida rugosa</name>
    <dbReference type="NCBI Taxonomy" id="5481"/>
    <lineage>
        <taxon>Eukaryota</taxon>
        <taxon>Fungi</taxon>
        <taxon>Dikarya</taxon>
        <taxon>Ascomycota</taxon>
        <taxon>Saccharomycotina</taxon>
        <taxon>Pichiomycetes</taxon>
        <taxon>Debaryomycetaceae</taxon>
        <taxon>Diutina</taxon>
    </lineage>
</organism>
<dbReference type="InterPro" id="IPR022091">
    <property type="entry name" value="TMF_TATA-bd"/>
</dbReference>
<dbReference type="Proteomes" id="UP000449547">
    <property type="component" value="Unassembled WGS sequence"/>
</dbReference>
<evidence type="ECO:0000256" key="5">
    <source>
        <dbReference type="SAM" id="MobiDB-lite"/>
    </source>
</evidence>
<gene>
    <name evidence="7" type="ORF">DIURU_002064</name>
</gene>
<evidence type="ECO:0000259" key="6">
    <source>
        <dbReference type="Pfam" id="PF12325"/>
    </source>
</evidence>
<evidence type="ECO:0000313" key="8">
    <source>
        <dbReference type="Proteomes" id="UP000449547"/>
    </source>
</evidence>
<keyword evidence="2" id="KW-0333">Golgi apparatus</keyword>
<dbReference type="Pfam" id="PF12325">
    <property type="entry name" value="TMF_TATA_bd"/>
    <property type="match status" value="1"/>
</dbReference>
<reference evidence="7 8" key="1">
    <citation type="submission" date="2019-07" db="EMBL/GenBank/DDBJ databases">
        <title>Genome assembly of two rare yeast pathogens: Diutina rugosa and Trichomonascus ciferrii.</title>
        <authorList>
            <person name="Mixao V."/>
            <person name="Saus E."/>
            <person name="Hansen A."/>
            <person name="Lass-Flor C."/>
            <person name="Gabaldon T."/>
        </authorList>
    </citation>
    <scope>NUCLEOTIDE SEQUENCE [LARGE SCALE GENOMIC DNA]</scope>
    <source>
        <strain evidence="7 8">CBS 613</strain>
    </source>
</reference>
<evidence type="ECO:0000256" key="4">
    <source>
        <dbReference type="SAM" id="Coils"/>
    </source>
</evidence>
<feature type="region of interest" description="Disordered" evidence="5">
    <location>
        <begin position="425"/>
        <end position="463"/>
    </location>
</feature>
<proteinExistence type="predicted"/>
<dbReference type="InterPro" id="IPR022092">
    <property type="entry name" value="TMF_DNA-bd"/>
</dbReference>
<comment type="subcellular location">
    <subcellularLocation>
        <location evidence="1">Golgi apparatus</location>
    </subcellularLocation>
</comment>
<feature type="compositionally biased region" description="Polar residues" evidence="5">
    <location>
        <begin position="436"/>
        <end position="448"/>
    </location>
</feature>
<dbReference type="PANTHER" id="PTHR46515:SF1">
    <property type="entry name" value="TATA ELEMENT MODULATORY FACTOR"/>
    <property type="match status" value="1"/>
</dbReference>
<dbReference type="PANTHER" id="PTHR46515">
    <property type="entry name" value="TATA ELEMENT MODULATORY FACTOR TMF1"/>
    <property type="match status" value="1"/>
</dbReference>
<feature type="coiled-coil region" evidence="4">
    <location>
        <begin position="577"/>
        <end position="611"/>
    </location>
</feature>
<protein>
    <recommendedName>
        <fullName evidence="6">TATA element modulatory factor 1 TATA binding domain-containing protein</fullName>
    </recommendedName>
</protein>
<evidence type="ECO:0000256" key="2">
    <source>
        <dbReference type="ARBA" id="ARBA00023034"/>
    </source>
</evidence>
<feature type="compositionally biased region" description="Basic and acidic residues" evidence="5">
    <location>
        <begin position="103"/>
        <end position="123"/>
    </location>
</feature>
<dbReference type="RefSeq" id="XP_034013197.1">
    <property type="nucleotide sequence ID" value="XM_034154675.1"/>
</dbReference>
<dbReference type="GeneID" id="54780715"/>
<dbReference type="VEuPathDB" id="FungiDB:DIURU_002064"/>
<dbReference type="GO" id="GO:0005783">
    <property type="term" value="C:endoplasmic reticulum"/>
    <property type="evidence" value="ECO:0007669"/>
    <property type="project" value="TreeGrafter"/>
</dbReference>
<feature type="compositionally biased region" description="Basic and acidic residues" evidence="5">
    <location>
        <begin position="59"/>
        <end position="82"/>
    </location>
</feature>
<evidence type="ECO:0000256" key="1">
    <source>
        <dbReference type="ARBA" id="ARBA00004555"/>
    </source>
</evidence>
<feature type="compositionally biased region" description="Basic and acidic residues" evidence="5">
    <location>
        <begin position="449"/>
        <end position="463"/>
    </location>
</feature>
<name>A0A642URX3_DIURU</name>
<feature type="coiled-coil region" evidence="4">
    <location>
        <begin position="650"/>
        <end position="677"/>
    </location>
</feature>
<feature type="region of interest" description="Disordered" evidence="5">
    <location>
        <begin position="1"/>
        <end position="148"/>
    </location>
</feature>
<keyword evidence="3 4" id="KW-0175">Coiled coil</keyword>
<dbReference type="Pfam" id="PF12329">
    <property type="entry name" value="TMF_DNA_bd"/>
    <property type="match status" value="1"/>
</dbReference>
<dbReference type="GO" id="GO:0005794">
    <property type="term" value="C:Golgi apparatus"/>
    <property type="evidence" value="ECO:0007669"/>
    <property type="project" value="UniProtKB-SubCell"/>
</dbReference>
<accession>A0A642URX3</accession>
<feature type="domain" description="TATA element modulatory factor 1 TATA binding" evidence="6">
    <location>
        <begin position="570"/>
        <end position="678"/>
    </location>
</feature>
<dbReference type="AlphaFoldDB" id="A0A642URX3"/>
<evidence type="ECO:0000313" key="7">
    <source>
        <dbReference type="EMBL" id="KAA8904112.1"/>
    </source>
</evidence>
<dbReference type="EMBL" id="SWFT01000064">
    <property type="protein sequence ID" value="KAA8904112.1"/>
    <property type="molecule type" value="Genomic_DNA"/>
</dbReference>